<feature type="transmembrane region" description="Helical" evidence="12">
    <location>
        <begin position="523"/>
        <end position="544"/>
    </location>
</feature>
<feature type="binding site" evidence="8">
    <location>
        <position position="739"/>
    </location>
    <ligand>
        <name>Na(+)</name>
        <dbReference type="ChEBI" id="CHEBI:29101"/>
        <label>1</label>
    </ligand>
</feature>
<feature type="transmembrane region" description="Helical" evidence="12">
    <location>
        <begin position="765"/>
        <end position="786"/>
    </location>
</feature>
<evidence type="ECO:0000256" key="11">
    <source>
        <dbReference type="SAM" id="MobiDB-lite"/>
    </source>
</evidence>
<dbReference type="PANTHER" id="PTHR11616">
    <property type="entry name" value="SODIUM/CHLORIDE DEPENDENT TRANSPORTER"/>
    <property type="match status" value="1"/>
</dbReference>
<comment type="subcellular location">
    <subcellularLocation>
        <location evidence="1">Membrane</location>
        <topology evidence="1">Multi-pass membrane protein</topology>
    </subcellularLocation>
</comment>
<feature type="transmembrane region" description="Helical" evidence="12">
    <location>
        <begin position="493"/>
        <end position="511"/>
    </location>
</feature>
<feature type="binding site" evidence="8">
    <location>
        <position position="499"/>
    </location>
    <ligand>
        <name>Na(+)</name>
        <dbReference type="ChEBI" id="CHEBI:29101"/>
        <label>1</label>
    </ligand>
</feature>
<evidence type="ECO:0000256" key="1">
    <source>
        <dbReference type="ARBA" id="ARBA00004141"/>
    </source>
</evidence>
<dbReference type="InterPro" id="IPR037272">
    <property type="entry name" value="SNS_sf"/>
</dbReference>
<organism evidence="13">
    <name type="scientific">Zeugodacus cucurbitae</name>
    <name type="common">Melon fruit fly</name>
    <name type="synonym">Bactrocera cucurbitae</name>
    <dbReference type="NCBI Taxonomy" id="28588"/>
    <lineage>
        <taxon>Eukaryota</taxon>
        <taxon>Metazoa</taxon>
        <taxon>Ecdysozoa</taxon>
        <taxon>Arthropoda</taxon>
        <taxon>Hexapoda</taxon>
        <taxon>Insecta</taxon>
        <taxon>Pterygota</taxon>
        <taxon>Neoptera</taxon>
        <taxon>Endopterygota</taxon>
        <taxon>Diptera</taxon>
        <taxon>Brachycera</taxon>
        <taxon>Muscomorpha</taxon>
        <taxon>Tephritoidea</taxon>
        <taxon>Tephritidae</taxon>
        <taxon>Zeugodacus</taxon>
        <taxon>Zeugodacus</taxon>
    </lineage>
</organism>
<dbReference type="GO" id="GO:0046872">
    <property type="term" value="F:metal ion binding"/>
    <property type="evidence" value="ECO:0007669"/>
    <property type="project" value="UniProtKB-KW"/>
</dbReference>
<reference evidence="13" key="1">
    <citation type="submission" date="2014-11" db="EMBL/GenBank/DDBJ databases">
        <authorList>
            <person name="Geib S."/>
        </authorList>
    </citation>
    <scope>NUCLEOTIDE SEQUENCE</scope>
</reference>
<dbReference type="EMBL" id="GBXI01007616">
    <property type="protein sequence ID" value="JAD06676.1"/>
    <property type="molecule type" value="Transcribed_RNA"/>
</dbReference>
<dbReference type="PROSITE" id="PS50267">
    <property type="entry name" value="NA_NEUROTRAN_SYMP_3"/>
    <property type="match status" value="1"/>
</dbReference>
<feature type="compositionally biased region" description="Low complexity" evidence="11">
    <location>
        <begin position="22"/>
        <end position="38"/>
    </location>
</feature>
<feature type="compositionally biased region" description="Polar residues" evidence="11">
    <location>
        <begin position="195"/>
        <end position="215"/>
    </location>
</feature>
<feature type="region of interest" description="Disordered" evidence="11">
    <location>
        <begin position="173"/>
        <end position="215"/>
    </location>
</feature>
<dbReference type="PRINTS" id="PR00176">
    <property type="entry name" value="NANEUSMPORT"/>
</dbReference>
<accession>A0A0A1X708</accession>
<dbReference type="Pfam" id="PF00209">
    <property type="entry name" value="SNF"/>
    <property type="match status" value="1"/>
</dbReference>
<evidence type="ECO:0000256" key="9">
    <source>
        <dbReference type="PIRSR" id="PIRSR600175-2"/>
    </source>
</evidence>
<dbReference type="GO" id="GO:0005886">
    <property type="term" value="C:plasma membrane"/>
    <property type="evidence" value="ECO:0007669"/>
    <property type="project" value="TreeGrafter"/>
</dbReference>
<reference evidence="13" key="2">
    <citation type="journal article" date="2015" name="Gigascience">
        <title>Reconstructing a comprehensive transcriptome assembly of a white-pupal translocated strain of the pest fruit fly Bactrocera cucurbitae.</title>
        <authorList>
            <person name="Sim S.B."/>
            <person name="Calla B."/>
            <person name="Hall B."/>
            <person name="DeRego T."/>
            <person name="Geib S.M."/>
        </authorList>
    </citation>
    <scope>NUCLEOTIDE SEQUENCE</scope>
</reference>
<keyword evidence="3 10" id="KW-0813">Transport</keyword>
<feature type="binding site" evidence="8">
    <location>
        <position position="771"/>
    </location>
    <ligand>
        <name>Na(+)</name>
        <dbReference type="ChEBI" id="CHEBI:29101"/>
        <label>1</label>
    </ligand>
</feature>
<dbReference type="SUPFAM" id="SSF161070">
    <property type="entry name" value="SNF-like"/>
    <property type="match status" value="1"/>
</dbReference>
<dbReference type="InterPro" id="IPR000175">
    <property type="entry name" value="Na/ntran_symport"/>
</dbReference>
<evidence type="ECO:0000256" key="6">
    <source>
        <dbReference type="ARBA" id="ARBA00022989"/>
    </source>
</evidence>
<keyword evidence="8" id="KW-0915">Sodium</keyword>
<evidence type="ECO:0000256" key="8">
    <source>
        <dbReference type="PIRSR" id="PIRSR600175-1"/>
    </source>
</evidence>
<feature type="binding site" evidence="8">
    <location>
        <position position="836"/>
    </location>
    <ligand>
        <name>Na(+)</name>
        <dbReference type="ChEBI" id="CHEBI:29101"/>
        <label>1</label>
    </ligand>
</feature>
<dbReference type="OrthoDB" id="6581954at2759"/>
<dbReference type="GO" id="GO:0042065">
    <property type="term" value="P:glial cell growth"/>
    <property type="evidence" value="ECO:0007669"/>
    <property type="project" value="InterPro"/>
</dbReference>
<dbReference type="InterPro" id="IPR002944">
    <property type="entry name" value="Na/ntran_symport_inebriated"/>
</dbReference>
<feature type="transmembrane region" description="Helical" evidence="12">
    <location>
        <begin position="900"/>
        <end position="920"/>
    </location>
</feature>
<feature type="binding site" evidence="8">
    <location>
        <position position="840"/>
    </location>
    <ligand>
        <name>Na(+)</name>
        <dbReference type="ChEBI" id="CHEBI:29101"/>
        <label>1</label>
    </ligand>
</feature>
<feature type="compositionally biased region" description="Polar residues" evidence="11">
    <location>
        <begin position="61"/>
        <end position="77"/>
    </location>
</feature>
<keyword evidence="4 10" id="KW-0812">Transmembrane</keyword>
<dbReference type="GO" id="GO:0019226">
    <property type="term" value="P:transmission of nerve impulse"/>
    <property type="evidence" value="ECO:0007669"/>
    <property type="project" value="InterPro"/>
</dbReference>
<gene>
    <name evidence="13" type="primary">ine_0</name>
    <name evidence="13" type="ORF">g.7021</name>
</gene>
<sequence>MDATTTEQPSTSSSAKKQIKINSATNQSSTTNTATVTAAKERKATTTPTTTTPTPTLAQIGRQTSHNFRLSQISDSGAESGDEQTRLIRSPSSRSHKFIIIPATPPSASGGGAKEKATLPFRPTISASSLSTLAAAIQKTPASSQPPLTRPRSVARQLSAAATAVTAAPPTLLSRGAPTAVNQSKPTPHAAFHSTPATSLTRSAQSQSDVVHQPTNTKTPATIAALLNDNSAGVTFTIEDCESEGGGGGYDERYSGDFSDASGGGVPVYDAKLHPDNATAIKSIKSAAKLAPSYTIAGIQTPLSTSTTALVTASTAPSATAVHPFYRGALPSSEASPYMQAFSRGRSERSSMRSVVSAYMPGSQDPLAEALAQYELLEQQQQQQLHYLRPSHSGKDLSTSSSFIYGDHVANQIYSDVTSVRSLASIGIGSTDGRRLVIRRVPHTPHELFNMVHPPTPPLPGVDDDDNDSFLDPSDDAANLKPRQQHWANKMQFVLACIGYSVGLGNVWRFPYMCYKSGGGVFLVPYCIILFICSIPLLFMELSIGQYTGRGPIGALGQLCPLFKGAGLASVVVSFLMSTYYSVIIGYSIYYFFTSFRPDMPWIDCNNRWNTPDCWVPQRTKDMLAPNTSRTPSEEFFENKLLQISPGIEYPGAMRWELFVCLICAWLMVYFATWKSIKSSAKVRYFTATFPFILIIILMGRAVTLEGADEGLRYFFRPNWSELKNANVWINAASQNFNSLGITFGSMISFASYNKYNNNIVRDTVAVSVVNMLTSLLVGVFAFATLGNLALEQNTNVRDVISDGPGLIFVVYPQAMAKMPYAQLWAVMFFFMLLCLGLNSQFAIVEVVVTSIQDGFPNWIKRHLGYHEIVVLFVCVISFLFGLPNLIQGGIYYFQLMDHYAASISIMFLAFCQLIAVAWFYGTGRLSKNVKQMTGKAPTLYIKTCWLLLGPCLLFAIWVLSLINYEEPSYHNGRYKYPDWAYGIGWMFASFSLICIPGYAVINLLRADGRTFMERLKNTLRPNIYECRICGEHHCEHDFPEQEQYMLAQELSGIYKPKDAMDPNAPINHLNSGNKAGYNPMHLQRDHVELAYEEKTHQEDDTHLPSASTASTSTAAGNNKC</sequence>
<feature type="transmembrane region" description="Helical" evidence="12">
    <location>
        <begin position="940"/>
        <end position="960"/>
    </location>
</feature>
<feature type="transmembrane region" description="Helical" evidence="12">
    <location>
        <begin position="565"/>
        <end position="593"/>
    </location>
</feature>
<feature type="region of interest" description="Disordered" evidence="11">
    <location>
        <begin position="1095"/>
        <end position="1121"/>
    </location>
</feature>
<keyword evidence="9" id="KW-1015">Disulfide bond</keyword>
<feature type="binding site" evidence="8">
    <location>
        <position position="506"/>
    </location>
    <ligand>
        <name>Na(+)</name>
        <dbReference type="ChEBI" id="CHEBI:29101"/>
        <label>1</label>
    </ligand>
</feature>
<comment type="similarity">
    <text evidence="2 10">Belongs to the sodium:neurotransmitter symporter (SNF) (TC 2.A.22) family.</text>
</comment>
<feature type="binding site" evidence="8">
    <location>
        <position position="502"/>
    </location>
    <ligand>
        <name>Na(+)</name>
        <dbReference type="ChEBI" id="CHEBI:29101"/>
        <label>1</label>
    </ligand>
</feature>
<feature type="transmembrane region" description="Helical" evidence="12">
    <location>
        <begin position="824"/>
        <end position="849"/>
    </location>
</feature>
<feature type="disulfide bond" evidence="9">
    <location>
        <begin position="605"/>
        <end position="614"/>
    </location>
</feature>
<feature type="region of interest" description="Disordered" evidence="11">
    <location>
        <begin position="1"/>
        <end position="116"/>
    </location>
</feature>
<evidence type="ECO:0000256" key="5">
    <source>
        <dbReference type="ARBA" id="ARBA00022847"/>
    </source>
</evidence>
<keyword evidence="6 12" id="KW-1133">Transmembrane helix</keyword>
<dbReference type="GO" id="GO:0005283">
    <property type="term" value="F:amino acid:sodium symporter activity"/>
    <property type="evidence" value="ECO:0007669"/>
    <property type="project" value="TreeGrafter"/>
</dbReference>
<evidence type="ECO:0000256" key="2">
    <source>
        <dbReference type="ARBA" id="ARBA00006459"/>
    </source>
</evidence>
<feature type="compositionally biased region" description="Polar residues" evidence="11">
    <location>
        <begin position="1"/>
        <end position="16"/>
    </location>
</feature>
<evidence type="ECO:0000313" key="13">
    <source>
        <dbReference type="EMBL" id="JAD06676.1"/>
    </source>
</evidence>
<dbReference type="GO" id="GO:0005328">
    <property type="term" value="F:neurotransmitter:sodium symporter activity"/>
    <property type="evidence" value="ECO:0007669"/>
    <property type="project" value="InterPro"/>
</dbReference>
<feature type="transmembrane region" description="Helical" evidence="12">
    <location>
        <begin position="685"/>
        <end position="708"/>
    </location>
</feature>
<evidence type="ECO:0000256" key="4">
    <source>
        <dbReference type="ARBA" id="ARBA00022692"/>
    </source>
</evidence>
<keyword evidence="8" id="KW-0479">Metal-binding</keyword>
<feature type="transmembrane region" description="Helical" evidence="12">
    <location>
        <begin position="980"/>
        <end position="1005"/>
    </location>
</feature>
<feature type="region of interest" description="Disordered" evidence="11">
    <location>
        <begin position="452"/>
        <end position="472"/>
    </location>
</feature>
<dbReference type="GO" id="GO:0005034">
    <property type="term" value="F:osmosensor activity"/>
    <property type="evidence" value="ECO:0007669"/>
    <property type="project" value="InterPro"/>
</dbReference>
<feature type="transmembrane region" description="Helical" evidence="12">
    <location>
        <begin position="656"/>
        <end position="673"/>
    </location>
</feature>
<dbReference type="NCBIfam" id="NF037979">
    <property type="entry name" value="Na_transp"/>
    <property type="match status" value="1"/>
</dbReference>
<keyword evidence="7 12" id="KW-0472">Membrane</keyword>
<protein>
    <recommendedName>
        <fullName evidence="10">Transporter</fullName>
    </recommendedName>
</protein>
<evidence type="ECO:0000256" key="7">
    <source>
        <dbReference type="ARBA" id="ARBA00023136"/>
    </source>
</evidence>
<dbReference type="GO" id="GO:0089718">
    <property type="term" value="P:amino acid import across plasma membrane"/>
    <property type="evidence" value="ECO:0007669"/>
    <property type="project" value="TreeGrafter"/>
</dbReference>
<dbReference type="PROSITE" id="PS00610">
    <property type="entry name" value="NA_NEUROTRAN_SYMP_1"/>
    <property type="match status" value="1"/>
</dbReference>
<name>A0A0A1X708_ZEUCU</name>
<dbReference type="PANTHER" id="PTHR11616:SF303">
    <property type="entry name" value="SODIUM- AND CHLORIDE-DEPENDENT GABA TRANSPORTER INE"/>
    <property type="match status" value="1"/>
</dbReference>
<feature type="compositionally biased region" description="Low complexity" evidence="11">
    <location>
        <begin position="45"/>
        <end position="56"/>
    </location>
</feature>
<proteinExistence type="inferred from homology"/>
<dbReference type="AlphaFoldDB" id="A0A0A1X708"/>
<feature type="compositionally biased region" description="Low complexity" evidence="11">
    <location>
        <begin position="1106"/>
        <end position="1121"/>
    </location>
</feature>
<evidence type="ECO:0000256" key="10">
    <source>
        <dbReference type="RuleBase" id="RU003732"/>
    </source>
</evidence>
<feature type="compositionally biased region" description="Acidic residues" evidence="11">
    <location>
        <begin position="462"/>
        <end position="472"/>
    </location>
</feature>
<keyword evidence="5 10" id="KW-0769">Symport</keyword>
<dbReference type="PRINTS" id="PR01205">
    <property type="entry name" value="INEBRIATED"/>
</dbReference>
<evidence type="ECO:0000256" key="3">
    <source>
        <dbReference type="ARBA" id="ARBA00022448"/>
    </source>
</evidence>
<feature type="transmembrane region" description="Helical" evidence="12">
    <location>
        <begin position="869"/>
        <end position="894"/>
    </location>
</feature>
<evidence type="ECO:0000256" key="12">
    <source>
        <dbReference type="SAM" id="Phobius"/>
    </source>
</evidence>